<dbReference type="RefSeq" id="XP_024771995.1">
    <property type="nucleotide sequence ID" value="XM_024917619.1"/>
</dbReference>
<evidence type="ECO:0000259" key="1">
    <source>
        <dbReference type="Pfam" id="PF24476"/>
    </source>
</evidence>
<reference evidence="2 3" key="1">
    <citation type="submission" date="2016-07" db="EMBL/GenBank/DDBJ databases">
        <title>Multiple horizontal gene transfer events from other fungi enriched the ability of initially mycotrophic Trichoderma (Ascomycota) to feed on dead plant biomass.</title>
        <authorList>
            <consortium name="DOE Joint Genome Institute"/>
            <person name="Aerts A."/>
            <person name="Atanasova L."/>
            <person name="Chenthamara K."/>
            <person name="Zhang J."/>
            <person name="Grujic M."/>
            <person name="Henrissat B."/>
            <person name="Kuo A."/>
            <person name="Salamov A."/>
            <person name="Lipzen A."/>
            <person name="Labutti K."/>
            <person name="Barry K."/>
            <person name="Miao Y."/>
            <person name="Rahimi M.J."/>
            <person name="Shen Q."/>
            <person name="Grigoriev I.V."/>
            <person name="Kubicek C.P."/>
            <person name="Druzhinina I.S."/>
        </authorList>
    </citation>
    <scope>NUCLEOTIDE SEQUENCE [LARGE SCALE GENOMIC DNA]</scope>
    <source>
        <strain evidence="2 3">CBS 226.95</strain>
    </source>
</reference>
<dbReference type="GeneID" id="36626188"/>
<proteinExistence type="predicted"/>
<feature type="domain" description="DUF7580" evidence="1">
    <location>
        <begin position="172"/>
        <end position="493"/>
    </location>
</feature>
<dbReference type="InterPro" id="IPR056002">
    <property type="entry name" value="DUF7580"/>
</dbReference>
<dbReference type="PANTHER" id="PTHR35186:SF4">
    <property type="entry name" value="PRION-INHIBITION AND PROPAGATION HELO DOMAIN-CONTAINING PROTEIN"/>
    <property type="match status" value="1"/>
</dbReference>
<gene>
    <name evidence="2" type="ORF">M431DRAFT_497621</name>
</gene>
<keyword evidence="3" id="KW-1185">Reference proteome</keyword>
<dbReference type="Proteomes" id="UP000241690">
    <property type="component" value="Unassembled WGS sequence"/>
</dbReference>
<protein>
    <recommendedName>
        <fullName evidence="1">DUF7580 domain-containing protein</fullName>
    </recommendedName>
</protein>
<evidence type="ECO:0000313" key="3">
    <source>
        <dbReference type="Proteomes" id="UP000241690"/>
    </source>
</evidence>
<organism evidence="2 3">
    <name type="scientific">Trichoderma harzianum CBS 226.95</name>
    <dbReference type="NCBI Taxonomy" id="983964"/>
    <lineage>
        <taxon>Eukaryota</taxon>
        <taxon>Fungi</taxon>
        <taxon>Dikarya</taxon>
        <taxon>Ascomycota</taxon>
        <taxon>Pezizomycotina</taxon>
        <taxon>Sordariomycetes</taxon>
        <taxon>Hypocreomycetidae</taxon>
        <taxon>Hypocreales</taxon>
        <taxon>Hypocreaceae</taxon>
        <taxon>Trichoderma</taxon>
    </lineage>
</organism>
<dbReference type="EMBL" id="KZ679684">
    <property type="protein sequence ID" value="PTB52318.1"/>
    <property type="molecule type" value="Genomic_DNA"/>
</dbReference>
<accession>A0A2T4A5K3</accession>
<name>A0A2T4A5K3_TRIHA</name>
<dbReference type="PANTHER" id="PTHR35186">
    <property type="entry name" value="ANK_REP_REGION DOMAIN-CONTAINING PROTEIN"/>
    <property type="match status" value="1"/>
</dbReference>
<dbReference type="AlphaFoldDB" id="A0A2T4A5K3"/>
<evidence type="ECO:0000313" key="2">
    <source>
        <dbReference type="EMBL" id="PTB52318.1"/>
    </source>
</evidence>
<sequence length="669" mass="75718">MRLIDLEEWKALQAIQPYLYKAAQYGEAGISESPPHVVTPFQFLQYELLQLVISIQPDLEVDLEIIRHIKKEAIELFEKIYPILQRILSNEPPSASLQCIQKLLGLQVLSGKEKTEADSTLPGTMSLSDAKSIVPALTSFNKRIESILRAHLHDVTPAAENLELSSVTLYGDKRTLIDAFLMSLERHMACCKRRSEHHMLLQGAGQSWQAEDKSLISLLLSSCGDLTGWQEIECLSDGGLPGDEHNKVKLRPLQSLCEDITVAQCYNEVLNLLLLEGTLYKQPREQKRAQRRAMVQVKTLEELIEKKHFSPIRSCSLSAKSFTIQEKRELSLNLGWCFFYLFDCPWTHSGWSADTISLLLSATGSSSSLEFETPPYIRCDPQRTSSEKDENDLSNIMKDSVFLALGKLLVEMELGRRITATECDRLGRPNLWLTLSKVLDDEMLYACDDYLKAIEGCLELHRSESELTSEESTTKPAKVIYNSIVANLEKDLAHYRKRSKKRRRSVSCPPMDLDSSITSTAELMPVRMTKFRDEKTDISHVGSCEDVSASNFKDSRGPWNNQVSRIQPEEAAIVAGQESKQIPKRARISTDYSTSEFRRVDISSLLNTTTTFPPVPTRFVRIFDDLEPDTSLADSRAISSTKTFLENMTSFIEAYVPKVYTCHKRIKVL</sequence>
<dbReference type="Pfam" id="PF24476">
    <property type="entry name" value="DUF7580"/>
    <property type="match status" value="1"/>
</dbReference>